<sequence length="138" mass="15359">MQILAQYPIEVSTAQAFVGRPLGVLLPDGDFMVGVMDRIYDGNIVMRPLDGGVAVSQSMKKAIKGNPHVQALLKKSEQWKREGRLQANTKAWAGAGAAAGAGFYPFGWGFGNWGWGFGWWWIFPLLFALAFFAWPFFW</sequence>
<dbReference type="EMBL" id="JAYJLD010000008">
    <property type="protein sequence ID" value="MEB3101528.1"/>
    <property type="molecule type" value="Genomic_DNA"/>
</dbReference>
<evidence type="ECO:0000313" key="2">
    <source>
        <dbReference type="EMBL" id="MEB3101528.1"/>
    </source>
</evidence>
<feature type="transmembrane region" description="Helical" evidence="1">
    <location>
        <begin position="117"/>
        <end position="137"/>
    </location>
</feature>
<keyword evidence="1" id="KW-1133">Transmembrane helix</keyword>
<keyword evidence="1" id="KW-0472">Membrane</keyword>
<organism evidence="2 3">
    <name type="scientific">Ferviditalea candida</name>
    <dbReference type="NCBI Taxonomy" id="3108399"/>
    <lineage>
        <taxon>Bacteria</taxon>
        <taxon>Bacillati</taxon>
        <taxon>Bacillota</taxon>
        <taxon>Bacilli</taxon>
        <taxon>Bacillales</taxon>
        <taxon>Paenibacillaceae</taxon>
        <taxon>Ferviditalea</taxon>
    </lineage>
</organism>
<comment type="caution">
    <text evidence="2">The sequence shown here is derived from an EMBL/GenBank/DDBJ whole genome shotgun (WGS) entry which is preliminary data.</text>
</comment>
<dbReference type="Proteomes" id="UP001310386">
    <property type="component" value="Unassembled WGS sequence"/>
</dbReference>
<protein>
    <submittedName>
        <fullName evidence="2">Uncharacterized protein</fullName>
    </submittedName>
</protein>
<evidence type="ECO:0000313" key="3">
    <source>
        <dbReference type="Proteomes" id="UP001310386"/>
    </source>
</evidence>
<keyword evidence="1" id="KW-0812">Transmembrane</keyword>
<dbReference type="RefSeq" id="WP_371753646.1">
    <property type="nucleotide sequence ID" value="NZ_JAYJLD010000008.1"/>
</dbReference>
<evidence type="ECO:0000256" key="1">
    <source>
        <dbReference type="SAM" id="Phobius"/>
    </source>
</evidence>
<keyword evidence="3" id="KW-1185">Reference proteome</keyword>
<feature type="transmembrane region" description="Helical" evidence="1">
    <location>
        <begin position="91"/>
        <end position="111"/>
    </location>
</feature>
<reference evidence="2" key="1">
    <citation type="submission" date="2023-12" db="EMBL/GenBank/DDBJ databases">
        <title>Fervidustalea candida gen. nov., sp. nov., a novel member of the family Paenibacillaceae isolated from a geothermal area.</title>
        <authorList>
            <person name="Li W.-J."/>
            <person name="Jiao J.-Y."/>
            <person name="Chen Y."/>
        </authorList>
    </citation>
    <scope>NUCLEOTIDE SEQUENCE</scope>
    <source>
        <strain evidence="2">SYSU GA230002</strain>
    </source>
</reference>
<name>A0ABU5ZG90_9BACL</name>
<gene>
    <name evidence="2" type="ORF">VF724_07610</name>
</gene>
<accession>A0ABU5ZG90</accession>
<proteinExistence type="predicted"/>